<evidence type="ECO:0000259" key="2">
    <source>
        <dbReference type="Pfam" id="PF13013"/>
    </source>
</evidence>
<dbReference type="Proteomes" id="UP000813461">
    <property type="component" value="Unassembled WGS sequence"/>
</dbReference>
<sequence>MPANTRGTSKRLREEPISSGTVSRNEQHQNKKLQRRNPGTSSIANATRCSLLELPAEIRNRIYDFAEEAVTVLRNDLLNGVCYPLLSLSRDRASEDVRPTKISSRKYLALAQTCRQIRAEYHPIWLAKTRPRIRPGDLDHYIWCYYRSLSSFKYAPHLLQISWHRGNDDIQGQTIDILPLLRMRAAREDFRCQFISHDLAHRIFAPSMYAYGYPEVLEWEEDCEVDLNSLTGLEDLINHDGKKWLKDICDGKITVRCSLFCEPHMWFVELRYDDKQRVHNFSGGSVDLVTRNYLKSRGLLSLQSPSLKFRIRG</sequence>
<evidence type="ECO:0000256" key="1">
    <source>
        <dbReference type="SAM" id="MobiDB-lite"/>
    </source>
</evidence>
<dbReference type="AlphaFoldDB" id="A0A8K0QUU5"/>
<dbReference type="PANTHER" id="PTHR42085">
    <property type="entry name" value="F-BOX DOMAIN-CONTAINING PROTEIN"/>
    <property type="match status" value="1"/>
</dbReference>
<keyword evidence="4" id="KW-1185">Reference proteome</keyword>
<dbReference type="InterPro" id="IPR001810">
    <property type="entry name" value="F-box_dom"/>
</dbReference>
<evidence type="ECO:0000313" key="3">
    <source>
        <dbReference type="EMBL" id="KAH7069358.1"/>
    </source>
</evidence>
<dbReference type="PANTHER" id="PTHR42085:SF1">
    <property type="entry name" value="F-BOX DOMAIN-CONTAINING PROTEIN"/>
    <property type="match status" value="1"/>
</dbReference>
<name>A0A8K0QUU5_9PLEO</name>
<proteinExistence type="predicted"/>
<comment type="caution">
    <text evidence="3">The sequence shown here is derived from an EMBL/GenBank/DDBJ whole genome shotgun (WGS) entry which is preliminary data.</text>
</comment>
<organism evidence="3 4">
    <name type="scientific">Paraphoma chrysanthemicola</name>
    <dbReference type="NCBI Taxonomy" id="798071"/>
    <lineage>
        <taxon>Eukaryota</taxon>
        <taxon>Fungi</taxon>
        <taxon>Dikarya</taxon>
        <taxon>Ascomycota</taxon>
        <taxon>Pezizomycotina</taxon>
        <taxon>Dothideomycetes</taxon>
        <taxon>Pleosporomycetidae</taxon>
        <taxon>Pleosporales</taxon>
        <taxon>Pleosporineae</taxon>
        <taxon>Phaeosphaeriaceae</taxon>
        <taxon>Paraphoma</taxon>
    </lineage>
</organism>
<reference evidence="3" key="1">
    <citation type="journal article" date="2021" name="Nat. Commun.">
        <title>Genetic determinants of endophytism in the Arabidopsis root mycobiome.</title>
        <authorList>
            <person name="Mesny F."/>
            <person name="Miyauchi S."/>
            <person name="Thiergart T."/>
            <person name="Pickel B."/>
            <person name="Atanasova L."/>
            <person name="Karlsson M."/>
            <person name="Huettel B."/>
            <person name="Barry K.W."/>
            <person name="Haridas S."/>
            <person name="Chen C."/>
            <person name="Bauer D."/>
            <person name="Andreopoulos W."/>
            <person name="Pangilinan J."/>
            <person name="LaButti K."/>
            <person name="Riley R."/>
            <person name="Lipzen A."/>
            <person name="Clum A."/>
            <person name="Drula E."/>
            <person name="Henrissat B."/>
            <person name="Kohler A."/>
            <person name="Grigoriev I.V."/>
            <person name="Martin F.M."/>
            <person name="Hacquard S."/>
        </authorList>
    </citation>
    <scope>NUCLEOTIDE SEQUENCE</scope>
    <source>
        <strain evidence="3">MPI-SDFR-AT-0120</strain>
    </source>
</reference>
<dbReference type="InterPro" id="IPR038883">
    <property type="entry name" value="AN11006-like"/>
</dbReference>
<dbReference type="OrthoDB" id="3801367at2759"/>
<feature type="region of interest" description="Disordered" evidence="1">
    <location>
        <begin position="1"/>
        <end position="41"/>
    </location>
</feature>
<evidence type="ECO:0000313" key="4">
    <source>
        <dbReference type="Proteomes" id="UP000813461"/>
    </source>
</evidence>
<feature type="domain" description="F-box" evidence="2">
    <location>
        <begin position="44"/>
        <end position="128"/>
    </location>
</feature>
<dbReference type="EMBL" id="JAGMVJ010000030">
    <property type="protein sequence ID" value="KAH7069358.1"/>
    <property type="molecule type" value="Genomic_DNA"/>
</dbReference>
<dbReference type="Pfam" id="PF13013">
    <property type="entry name" value="F-box-like_2"/>
    <property type="match status" value="1"/>
</dbReference>
<accession>A0A8K0QUU5</accession>
<gene>
    <name evidence="3" type="ORF">FB567DRAFT_598963</name>
</gene>
<protein>
    <recommendedName>
        <fullName evidence="2">F-box domain-containing protein</fullName>
    </recommendedName>
</protein>